<dbReference type="KEGG" id="tad:TRIADDRAFT_60496"/>
<feature type="domain" description="C2H2-type" evidence="3">
    <location>
        <begin position="556"/>
        <end position="578"/>
    </location>
</feature>
<reference evidence="4 5" key="1">
    <citation type="journal article" date="2008" name="Nature">
        <title>The Trichoplax genome and the nature of placozoans.</title>
        <authorList>
            <person name="Srivastava M."/>
            <person name="Begovic E."/>
            <person name="Chapman J."/>
            <person name="Putnam N.H."/>
            <person name="Hellsten U."/>
            <person name="Kawashima T."/>
            <person name="Kuo A."/>
            <person name="Mitros T."/>
            <person name="Salamov A."/>
            <person name="Carpenter M.L."/>
            <person name="Signorovitch A.Y."/>
            <person name="Moreno M.A."/>
            <person name="Kamm K."/>
            <person name="Grimwood J."/>
            <person name="Schmutz J."/>
            <person name="Shapiro H."/>
            <person name="Grigoriev I.V."/>
            <person name="Buss L.W."/>
            <person name="Schierwater B."/>
            <person name="Dellaporta S.L."/>
            <person name="Rokhsar D.S."/>
        </authorList>
    </citation>
    <scope>NUCLEOTIDE SEQUENCE [LARGE SCALE GENOMIC DNA]</scope>
    <source>
        <strain evidence="4 5">Grell-BS-1999</strain>
    </source>
</reference>
<feature type="compositionally biased region" description="Basic and acidic residues" evidence="2">
    <location>
        <begin position="466"/>
        <end position="492"/>
    </location>
</feature>
<protein>
    <recommendedName>
        <fullName evidence="3">C2H2-type domain-containing protein</fullName>
    </recommendedName>
</protein>
<dbReference type="OrthoDB" id="313366at2759"/>
<evidence type="ECO:0000256" key="2">
    <source>
        <dbReference type="SAM" id="MobiDB-lite"/>
    </source>
</evidence>
<dbReference type="PANTHER" id="PTHR31434">
    <property type="entry name" value="S PHASE CYCLIN A-ASSOCIATED PROTEIN IN THE ENDOPLASMIC RETICULUM"/>
    <property type="match status" value="1"/>
</dbReference>
<keyword evidence="1" id="KW-0175">Coiled coil</keyword>
<feature type="region of interest" description="Disordered" evidence="2">
    <location>
        <begin position="120"/>
        <end position="153"/>
    </location>
</feature>
<dbReference type="HOGENOM" id="CLU_005178_0_0_1"/>
<dbReference type="AlphaFoldDB" id="B3S8D2"/>
<sequence>MAMAEVSLSILRFIILDLITEEEESDTNQQSSSDSSLQSIISRHNLKARYWSYLFDNLNRAVDEIYCVCENDENINGCQEVIMTLDICKKDFNALVERIHLQTEFEVADSKPTSLAWEVRKSSPGKSFSMDGSRRSSERTSSSSSNRLSMGSARKINFDIKESDGQQNAAVEMPLAKDDSNPRLEVVHERTTWADRVKNKGSVIKEVVTTESQTKKDNDSIDNDGEWTLVHHGKSKRTRSNQQSDSVRNETDLQKLQDDYGDEDIIPFLEANDEFRNLSLTDRMELLDVDSNVRPPGRVIEIHQKLSSPRKRPLDETKRIQDERQMKAAERRNYNQKERLKKVKSTLEKGKKIRQQQEEMQRQKKEYFEKKHTTAEQKRLDQLREIVRKAQEEDAKISEIAFINSLEAQNKRIEVFSRHQTERQRKFEEQAAKEEAALERRRALEAERQFKLEELRLKKLEKEAKVELQRQERDKARSDALKEKARDREQKKSALHAALATSAKELQKRIEQKHTESNKRHEMLIEQKKEKAATSYRPMSSDYVPNVAPYECKKFCSLCKVQIMSEVYLLSHLRGKIHREALYGDNNKEFCLDDIFTESMNYIVDVQSDMDEQSANESKLRQQSWKKKAKKIKQRLNSKTTKIIKDLEKAIKSVSDCTELNQSQCNLIEKCLRELKSILKSKISKTEVVAFKNNNGITLICKLLAMFGNQASNPVFRKYVNGFTEVVILICWDNLDACMEFILSGEVISLIDILMKRFQVINLEGKGSSEGKQKQKLSPYCPIAHNFLSLLSAIFTSLIRNDCKSVTISENVSLYQRALDCISYIVCVGIIDALKSFFGLVYNSILVDNGVLELSHECIKFLLELSSYLIERPRTIFKNKKFQDNCNLLTAFKETQFVGTVSLLYAILLANGPPRRASDPPKLCSRIHNLIKTSIELLNCVAVLDLDLFQSILGQEGISLEYRHVMVYLLWHFSFHKDDALLQDIIMNIGYYSILNNDNQTFIQASRSPTILQLLCALPFDYFSNPRLKDVLFPTLMALCFRNYDNKAILDQESSSSFLAEYITGYQCKNKGSEKKTEEKKVTTSNRPNFRPVNDVEYVNNNTSTDYGWHNYVHMWYFKSYSWQ</sequence>
<accession>B3S8D2</accession>
<dbReference type="Proteomes" id="UP000009022">
    <property type="component" value="Unassembled WGS sequence"/>
</dbReference>
<dbReference type="CTD" id="6757626"/>
<dbReference type="PROSITE" id="PS00028">
    <property type="entry name" value="ZINC_FINGER_C2H2_1"/>
    <property type="match status" value="1"/>
</dbReference>
<feature type="coiled-coil region" evidence="1">
    <location>
        <begin position="326"/>
        <end position="393"/>
    </location>
</feature>
<dbReference type="FunCoup" id="B3S8D2">
    <property type="interactions" value="517"/>
</dbReference>
<dbReference type="Pfam" id="PF16501">
    <property type="entry name" value="SCAPER_N"/>
    <property type="match status" value="1"/>
</dbReference>
<organism evidence="4 5">
    <name type="scientific">Trichoplax adhaerens</name>
    <name type="common">Trichoplax reptans</name>
    <dbReference type="NCBI Taxonomy" id="10228"/>
    <lineage>
        <taxon>Eukaryota</taxon>
        <taxon>Metazoa</taxon>
        <taxon>Placozoa</taxon>
        <taxon>Uniplacotomia</taxon>
        <taxon>Trichoplacea</taxon>
        <taxon>Trichoplacidae</taxon>
        <taxon>Trichoplax</taxon>
    </lineage>
</organism>
<dbReference type="eggNOG" id="KOG4722">
    <property type="taxonomic scope" value="Eukaryota"/>
</dbReference>
<dbReference type="InterPro" id="IPR036236">
    <property type="entry name" value="Znf_C2H2_sf"/>
</dbReference>
<dbReference type="Gene3D" id="3.30.160.60">
    <property type="entry name" value="Classic Zinc Finger"/>
    <property type="match status" value="1"/>
</dbReference>
<evidence type="ECO:0000313" key="5">
    <source>
        <dbReference type="Proteomes" id="UP000009022"/>
    </source>
</evidence>
<dbReference type="EMBL" id="DS985255">
    <property type="protein sequence ID" value="EDV21083.1"/>
    <property type="molecule type" value="Genomic_DNA"/>
</dbReference>
<feature type="compositionally biased region" description="Basic and acidic residues" evidence="2">
    <location>
        <begin position="247"/>
        <end position="256"/>
    </location>
</feature>
<dbReference type="PANTHER" id="PTHR31434:SF2">
    <property type="entry name" value="S PHASE CYCLIN A-ASSOCIATED PROTEIN IN THE ENDOPLASMIC RETICULUM"/>
    <property type="match status" value="1"/>
</dbReference>
<dbReference type="Pfam" id="PF12874">
    <property type="entry name" value="zf-met"/>
    <property type="match status" value="1"/>
</dbReference>
<feature type="region of interest" description="Disordered" evidence="2">
    <location>
        <begin position="211"/>
        <end position="256"/>
    </location>
</feature>
<dbReference type="OMA" id="QSWVGGF"/>
<dbReference type="InterPro" id="IPR013087">
    <property type="entry name" value="Znf_C2H2_type"/>
</dbReference>
<dbReference type="PhylomeDB" id="B3S8D2"/>
<keyword evidence="5" id="KW-1185">Reference proteome</keyword>
<dbReference type="InterPro" id="IPR032446">
    <property type="entry name" value="SCAPER_N"/>
</dbReference>
<dbReference type="InParanoid" id="B3S8D2"/>
<dbReference type="STRING" id="10228.B3S8D2"/>
<gene>
    <name evidence="4" type="ORF">TRIADDRAFT_60496</name>
</gene>
<dbReference type="SUPFAM" id="SSF57667">
    <property type="entry name" value="beta-beta-alpha zinc fingers"/>
    <property type="match status" value="1"/>
</dbReference>
<proteinExistence type="predicted"/>
<dbReference type="RefSeq" id="XP_002116413.1">
    <property type="nucleotide sequence ID" value="XM_002116377.1"/>
</dbReference>
<evidence type="ECO:0000313" key="4">
    <source>
        <dbReference type="EMBL" id="EDV21083.1"/>
    </source>
</evidence>
<evidence type="ECO:0000259" key="3">
    <source>
        <dbReference type="PROSITE" id="PS00028"/>
    </source>
</evidence>
<dbReference type="GeneID" id="6757626"/>
<name>B3S8D2_TRIAD</name>
<evidence type="ECO:0000256" key="1">
    <source>
        <dbReference type="SAM" id="Coils"/>
    </source>
</evidence>
<feature type="compositionally biased region" description="Low complexity" evidence="2">
    <location>
        <begin position="139"/>
        <end position="153"/>
    </location>
</feature>
<feature type="region of interest" description="Disordered" evidence="2">
    <location>
        <begin position="466"/>
        <end position="495"/>
    </location>
</feature>